<dbReference type="GO" id="GO:0015074">
    <property type="term" value="P:DNA integration"/>
    <property type="evidence" value="ECO:0007669"/>
    <property type="project" value="TreeGrafter"/>
</dbReference>
<dbReference type="GO" id="GO:0035861">
    <property type="term" value="C:site of double-strand break"/>
    <property type="evidence" value="ECO:0007669"/>
    <property type="project" value="TreeGrafter"/>
</dbReference>
<feature type="region of interest" description="Disordered" evidence="1">
    <location>
        <begin position="83"/>
        <end position="104"/>
    </location>
</feature>
<dbReference type="GO" id="GO:0000014">
    <property type="term" value="F:single-stranded DNA endodeoxyribonuclease activity"/>
    <property type="evidence" value="ECO:0007669"/>
    <property type="project" value="TreeGrafter"/>
</dbReference>
<keyword evidence="2" id="KW-1185">Reference proteome</keyword>
<feature type="region of interest" description="Disordered" evidence="1">
    <location>
        <begin position="136"/>
        <end position="157"/>
    </location>
</feature>
<dbReference type="GO" id="GO:0006303">
    <property type="term" value="P:double-strand break repair via nonhomologous end joining"/>
    <property type="evidence" value="ECO:0007669"/>
    <property type="project" value="TreeGrafter"/>
</dbReference>
<dbReference type="GO" id="GO:0042800">
    <property type="term" value="F:histone H3K4 methyltransferase activity"/>
    <property type="evidence" value="ECO:0007669"/>
    <property type="project" value="TreeGrafter"/>
</dbReference>
<sequence>MHITAIAQAVDKVGKNPFLQDGVALPPSKTHEDADLREKEIAITDTEVPEEGFIPEDNSHGKLREKETEHDTAQHWFRRFRNGDESLGDEEGHGGPVAIDDSQMRASIEVDPRRTTQEVVEELDVADPTVVRHLHQIGKPTKARQMGAARAERIPEK</sequence>
<dbReference type="GO" id="GO:0044547">
    <property type="term" value="F:DNA topoisomerase binding"/>
    <property type="evidence" value="ECO:0007669"/>
    <property type="project" value="TreeGrafter"/>
</dbReference>
<dbReference type="GO" id="GO:0003690">
    <property type="term" value="F:double-stranded DNA binding"/>
    <property type="evidence" value="ECO:0007669"/>
    <property type="project" value="TreeGrafter"/>
</dbReference>
<dbReference type="GO" id="GO:0000729">
    <property type="term" value="P:DNA double-strand break processing"/>
    <property type="evidence" value="ECO:0007669"/>
    <property type="project" value="TreeGrafter"/>
</dbReference>
<name>A0A1I7W9K9_HETBA</name>
<evidence type="ECO:0000313" key="3">
    <source>
        <dbReference type="WBParaSite" id="Hba_01343"/>
    </source>
</evidence>
<dbReference type="GO" id="GO:0044774">
    <property type="term" value="P:mitotic DNA integrity checkpoint signaling"/>
    <property type="evidence" value="ECO:0007669"/>
    <property type="project" value="TreeGrafter"/>
</dbReference>
<evidence type="ECO:0000256" key="1">
    <source>
        <dbReference type="SAM" id="MobiDB-lite"/>
    </source>
</evidence>
<dbReference type="GO" id="GO:0005634">
    <property type="term" value="C:nucleus"/>
    <property type="evidence" value="ECO:0007669"/>
    <property type="project" value="TreeGrafter"/>
</dbReference>
<dbReference type="GO" id="GO:0000793">
    <property type="term" value="C:condensed chromosome"/>
    <property type="evidence" value="ECO:0007669"/>
    <property type="project" value="TreeGrafter"/>
</dbReference>
<dbReference type="PANTHER" id="PTHR46060:SF2">
    <property type="entry name" value="HISTONE-LYSINE N-METHYLTRANSFERASE SETMAR"/>
    <property type="match status" value="1"/>
</dbReference>
<feature type="region of interest" description="Disordered" evidence="1">
    <location>
        <begin position="47"/>
        <end position="71"/>
    </location>
</feature>
<dbReference type="GO" id="GO:0031297">
    <property type="term" value="P:replication fork processing"/>
    <property type="evidence" value="ECO:0007669"/>
    <property type="project" value="TreeGrafter"/>
</dbReference>
<organism evidence="2 3">
    <name type="scientific">Heterorhabditis bacteriophora</name>
    <name type="common">Entomopathogenic nematode worm</name>
    <dbReference type="NCBI Taxonomy" id="37862"/>
    <lineage>
        <taxon>Eukaryota</taxon>
        <taxon>Metazoa</taxon>
        <taxon>Ecdysozoa</taxon>
        <taxon>Nematoda</taxon>
        <taxon>Chromadorea</taxon>
        <taxon>Rhabditida</taxon>
        <taxon>Rhabditina</taxon>
        <taxon>Rhabditomorpha</taxon>
        <taxon>Strongyloidea</taxon>
        <taxon>Heterorhabditidae</taxon>
        <taxon>Heterorhabditis</taxon>
    </lineage>
</organism>
<feature type="compositionally biased region" description="Basic and acidic residues" evidence="1">
    <location>
        <begin position="57"/>
        <end position="71"/>
    </location>
</feature>
<dbReference type="AlphaFoldDB" id="A0A1I7W9K9"/>
<evidence type="ECO:0000313" key="2">
    <source>
        <dbReference type="Proteomes" id="UP000095283"/>
    </source>
</evidence>
<reference evidence="3" key="1">
    <citation type="submission" date="2016-11" db="UniProtKB">
        <authorList>
            <consortium name="WormBaseParasite"/>
        </authorList>
    </citation>
    <scope>IDENTIFICATION</scope>
</reference>
<dbReference type="WBParaSite" id="Hba_01343">
    <property type="protein sequence ID" value="Hba_01343"/>
    <property type="gene ID" value="Hba_01343"/>
</dbReference>
<dbReference type="GO" id="GO:0046975">
    <property type="term" value="F:histone H3K36 methyltransferase activity"/>
    <property type="evidence" value="ECO:0007669"/>
    <property type="project" value="TreeGrafter"/>
</dbReference>
<proteinExistence type="predicted"/>
<dbReference type="Proteomes" id="UP000095283">
    <property type="component" value="Unplaced"/>
</dbReference>
<dbReference type="PANTHER" id="PTHR46060">
    <property type="entry name" value="MARINER MOS1 TRANSPOSASE-LIKE PROTEIN"/>
    <property type="match status" value="1"/>
</dbReference>
<protein>
    <submittedName>
        <fullName evidence="3">HTH_48 domain-containing protein</fullName>
    </submittedName>
</protein>
<dbReference type="InterPro" id="IPR052709">
    <property type="entry name" value="Transposase-MT_Hybrid"/>
</dbReference>
<dbReference type="GO" id="GO:0003697">
    <property type="term" value="F:single-stranded DNA binding"/>
    <property type="evidence" value="ECO:0007669"/>
    <property type="project" value="TreeGrafter"/>
</dbReference>
<accession>A0A1I7W9K9</accession>